<dbReference type="AlphaFoldDB" id="A0A0B7N4D5"/>
<keyword evidence="1" id="KW-1133">Transmembrane helix</keyword>
<keyword evidence="3" id="KW-1185">Reference proteome</keyword>
<dbReference type="EMBL" id="LN729400">
    <property type="protein sequence ID" value="CEP13168.1"/>
    <property type="molecule type" value="Genomic_DNA"/>
</dbReference>
<organism evidence="2 3">
    <name type="scientific">Parasitella parasitica</name>
    <dbReference type="NCBI Taxonomy" id="35722"/>
    <lineage>
        <taxon>Eukaryota</taxon>
        <taxon>Fungi</taxon>
        <taxon>Fungi incertae sedis</taxon>
        <taxon>Mucoromycota</taxon>
        <taxon>Mucoromycotina</taxon>
        <taxon>Mucoromycetes</taxon>
        <taxon>Mucorales</taxon>
        <taxon>Mucorineae</taxon>
        <taxon>Mucoraceae</taxon>
        <taxon>Parasitella</taxon>
    </lineage>
</organism>
<protein>
    <submittedName>
        <fullName evidence="2">Uncharacterized protein</fullName>
    </submittedName>
</protein>
<feature type="transmembrane region" description="Helical" evidence="1">
    <location>
        <begin position="63"/>
        <end position="86"/>
    </location>
</feature>
<evidence type="ECO:0000313" key="3">
    <source>
        <dbReference type="Proteomes" id="UP000054107"/>
    </source>
</evidence>
<name>A0A0B7N4D5_9FUNG</name>
<keyword evidence="1" id="KW-0472">Membrane</keyword>
<dbReference type="OrthoDB" id="2270724at2759"/>
<reference evidence="2 3" key="1">
    <citation type="submission" date="2014-09" db="EMBL/GenBank/DDBJ databases">
        <authorList>
            <person name="Ellenberger Sabrina"/>
        </authorList>
    </citation>
    <scope>NUCLEOTIDE SEQUENCE [LARGE SCALE GENOMIC DNA]</scope>
    <source>
        <strain evidence="2 3">CBS 412.66</strain>
    </source>
</reference>
<proteinExistence type="predicted"/>
<accession>A0A0B7N4D5</accession>
<feature type="transmembrane region" description="Helical" evidence="1">
    <location>
        <begin position="147"/>
        <end position="168"/>
    </location>
</feature>
<feature type="transmembrane region" description="Helical" evidence="1">
    <location>
        <begin position="21"/>
        <end position="43"/>
    </location>
</feature>
<dbReference type="Proteomes" id="UP000054107">
    <property type="component" value="Unassembled WGS sequence"/>
</dbReference>
<sequence length="191" mass="22060">MKTDNNNNNDSKKVVNQSYGILSLRNGVFLNAFGTMVLTPLIPGPTSSNDYVSRYFNFRVPGIQSPVDGLLVVSFAMNAIGIWGCYKKSKRLIRYHKYYCYYESVCTPLVICQSLWCSYKRIGTVLAENNTSWESFREAMKEEYGRYVFVAFGAFMGTCFAQMIYAGYLARQYERYLELEAPEEKKRKDEM</sequence>
<keyword evidence="1" id="KW-0812">Transmembrane</keyword>
<evidence type="ECO:0000313" key="2">
    <source>
        <dbReference type="EMBL" id="CEP13168.1"/>
    </source>
</evidence>
<evidence type="ECO:0000256" key="1">
    <source>
        <dbReference type="SAM" id="Phobius"/>
    </source>
</evidence>
<gene>
    <name evidence="2" type="primary">PARPA_07217.1 scaffold 26858</name>
</gene>